<dbReference type="EMBL" id="LNAM01000202">
    <property type="protein sequence ID" value="KSV57750.1"/>
    <property type="molecule type" value="Genomic_DNA"/>
</dbReference>
<organism evidence="11 12">
    <name type="scientific">Acetivibrio ethanolgignens</name>
    <dbReference type="NCBI Taxonomy" id="290052"/>
    <lineage>
        <taxon>Bacteria</taxon>
        <taxon>Bacillati</taxon>
        <taxon>Bacillota</taxon>
        <taxon>Clostridia</taxon>
        <taxon>Eubacteriales</taxon>
        <taxon>Oscillospiraceae</taxon>
        <taxon>Acetivibrio</taxon>
    </lineage>
</organism>
<dbReference type="CDD" id="cd18547">
    <property type="entry name" value="ABC_6TM_Tm288_like"/>
    <property type="match status" value="1"/>
</dbReference>
<evidence type="ECO:0000256" key="3">
    <source>
        <dbReference type="ARBA" id="ARBA00022692"/>
    </source>
</evidence>
<protein>
    <submittedName>
        <fullName evidence="11">Sugar ABC transporter ATP-binding protein</fullName>
    </submittedName>
</protein>
<evidence type="ECO:0000256" key="7">
    <source>
        <dbReference type="ARBA" id="ARBA00023136"/>
    </source>
</evidence>
<feature type="transmembrane region" description="Helical" evidence="8">
    <location>
        <begin position="178"/>
        <end position="197"/>
    </location>
</feature>
<name>A0A0V8QBW6_9FIRM</name>
<dbReference type="GO" id="GO:0005524">
    <property type="term" value="F:ATP binding"/>
    <property type="evidence" value="ECO:0007669"/>
    <property type="project" value="UniProtKB-KW"/>
</dbReference>
<feature type="transmembrane region" description="Helical" evidence="8">
    <location>
        <begin position="150"/>
        <end position="172"/>
    </location>
</feature>
<keyword evidence="3 8" id="KW-0812">Transmembrane</keyword>
<evidence type="ECO:0000256" key="4">
    <source>
        <dbReference type="ARBA" id="ARBA00022741"/>
    </source>
</evidence>
<dbReference type="InterPro" id="IPR039421">
    <property type="entry name" value="Type_1_exporter"/>
</dbReference>
<dbReference type="OrthoDB" id="9762778at2"/>
<dbReference type="InterPro" id="IPR003593">
    <property type="entry name" value="AAA+_ATPase"/>
</dbReference>
<reference evidence="11 12" key="1">
    <citation type="submission" date="2015-11" db="EMBL/GenBank/DDBJ databases">
        <title>Butyribacter intestini gen. nov., sp. nov., a butyric acid-producing bacterium of the family Lachnospiraceae isolated from the human faeces.</title>
        <authorList>
            <person name="Zou Y."/>
            <person name="Xue W."/>
            <person name="Luo G."/>
            <person name="Lv M."/>
        </authorList>
    </citation>
    <scope>NUCLEOTIDE SEQUENCE [LARGE SCALE GENOMIC DNA]</scope>
    <source>
        <strain evidence="11 12">ACET-33324</strain>
    </source>
</reference>
<comment type="caution">
    <text evidence="11">The sequence shown here is derived from an EMBL/GenBank/DDBJ whole genome shotgun (WGS) entry which is preliminary data.</text>
</comment>
<dbReference type="Pfam" id="PF00664">
    <property type="entry name" value="ABC_membrane"/>
    <property type="match status" value="1"/>
</dbReference>
<gene>
    <name evidence="11" type="ORF">ASU35_15315</name>
</gene>
<dbReference type="STRING" id="290052.ASU35_15315"/>
<dbReference type="InterPro" id="IPR011527">
    <property type="entry name" value="ABC1_TM_dom"/>
</dbReference>
<evidence type="ECO:0000259" key="9">
    <source>
        <dbReference type="PROSITE" id="PS50893"/>
    </source>
</evidence>
<feature type="domain" description="ABC transmembrane type-1" evidence="10">
    <location>
        <begin position="37"/>
        <end position="321"/>
    </location>
</feature>
<dbReference type="PROSITE" id="PS50929">
    <property type="entry name" value="ABC_TM1F"/>
    <property type="match status" value="1"/>
</dbReference>
<dbReference type="PROSITE" id="PS50893">
    <property type="entry name" value="ABC_TRANSPORTER_2"/>
    <property type="match status" value="1"/>
</dbReference>
<keyword evidence="6 8" id="KW-1133">Transmembrane helix</keyword>
<keyword evidence="12" id="KW-1185">Reference proteome</keyword>
<feature type="transmembrane region" description="Helical" evidence="8">
    <location>
        <begin position="34"/>
        <end position="55"/>
    </location>
</feature>
<dbReference type="GO" id="GO:0005886">
    <property type="term" value="C:plasma membrane"/>
    <property type="evidence" value="ECO:0007669"/>
    <property type="project" value="UniProtKB-SubCell"/>
</dbReference>
<dbReference type="Gene3D" id="1.20.1560.10">
    <property type="entry name" value="ABC transporter type 1, transmembrane domain"/>
    <property type="match status" value="1"/>
</dbReference>
<keyword evidence="7 8" id="KW-0472">Membrane</keyword>
<dbReference type="CDD" id="cd03254">
    <property type="entry name" value="ABCC_Glucan_exporter_like"/>
    <property type="match status" value="1"/>
</dbReference>
<proteinExistence type="predicted"/>
<dbReference type="InterPro" id="IPR027417">
    <property type="entry name" value="P-loop_NTPase"/>
</dbReference>
<evidence type="ECO:0000313" key="11">
    <source>
        <dbReference type="EMBL" id="KSV57750.1"/>
    </source>
</evidence>
<dbReference type="Proteomes" id="UP000054874">
    <property type="component" value="Unassembled WGS sequence"/>
</dbReference>
<keyword evidence="5 11" id="KW-0067">ATP-binding</keyword>
<sequence>MNLSLKRRCLAVKSKKSQAETIKKVLHYLKHYRLFMFLSILFAAASVALTLYAPILVGDAIDLIAGKDAVDFSGISIILQKLALIIVITAVLQWLMNTLNNKITYHMIKDVRNAAFEKLQILPLSYLDNHTSGEIVSRIITDVDQFADGLLIGFTQLFTGIATIIGTLFFMLTIHPGITAVVVVLTPLSLFVAKFIATRTYDMFKLQSETRGEQTGLIDEMIGNQKVVKAFSQEDKVLSRFDEINNRLEKCSLKAIFFSSLTNPCTRFVNSVVYAAVGLTGALACLAAIISVGDLACFLSYANQYTKPFNDISSVITELQNALACAARIFELIEAEPELAEASDATGLNEVSGTVNLTDVSFSYTKDKPLVEGFNLSVKPGQRVAIVGPTGCGKTTLINLLMRFYDVNQGSIQIENRDIRQLSRKSLRSSYGMVLQDTWLKTGTVRENIIMGKKAATEEEIIAAAKAAHAHSFIKRLPHGYDTIIGEDGGSLSQGQKQLLCITRVMLCLPPILILDEATSSIDTRTEVRIQKAFQKLMQGRTSFIVAHRLSTIREADTILVMKDGHIIEQGNHEELLQKNGFYAKLYLSQEN</sequence>
<dbReference type="AlphaFoldDB" id="A0A0V8QBW6"/>
<evidence type="ECO:0000256" key="2">
    <source>
        <dbReference type="ARBA" id="ARBA00022448"/>
    </source>
</evidence>
<dbReference type="InterPro" id="IPR036640">
    <property type="entry name" value="ABC1_TM_sf"/>
</dbReference>
<evidence type="ECO:0000256" key="8">
    <source>
        <dbReference type="SAM" id="Phobius"/>
    </source>
</evidence>
<dbReference type="SMART" id="SM00382">
    <property type="entry name" value="AAA"/>
    <property type="match status" value="1"/>
</dbReference>
<evidence type="ECO:0000256" key="6">
    <source>
        <dbReference type="ARBA" id="ARBA00022989"/>
    </source>
</evidence>
<keyword evidence="2" id="KW-0813">Transport</keyword>
<dbReference type="Pfam" id="PF00005">
    <property type="entry name" value="ABC_tran"/>
    <property type="match status" value="1"/>
</dbReference>
<comment type="subcellular location">
    <subcellularLocation>
        <location evidence="1">Cell membrane</location>
        <topology evidence="1">Multi-pass membrane protein</topology>
    </subcellularLocation>
</comment>
<evidence type="ECO:0000259" key="10">
    <source>
        <dbReference type="PROSITE" id="PS50929"/>
    </source>
</evidence>
<dbReference type="SUPFAM" id="SSF90123">
    <property type="entry name" value="ABC transporter transmembrane region"/>
    <property type="match status" value="1"/>
</dbReference>
<dbReference type="SUPFAM" id="SSF52540">
    <property type="entry name" value="P-loop containing nucleoside triphosphate hydrolases"/>
    <property type="match status" value="1"/>
</dbReference>
<dbReference type="GO" id="GO:0015421">
    <property type="term" value="F:ABC-type oligopeptide transporter activity"/>
    <property type="evidence" value="ECO:0007669"/>
    <property type="project" value="TreeGrafter"/>
</dbReference>
<feature type="transmembrane region" description="Helical" evidence="8">
    <location>
        <begin position="75"/>
        <end position="95"/>
    </location>
</feature>
<dbReference type="PANTHER" id="PTHR43394:SF1">
    <property type="entry name" value="ATP-BINDING CASSETTE SUB-FAMILY B MEMBER 10, MITOCHONDRIAL"/>
    <property type="match status" value="1"/>
</dbReference>
<dbReference type="GO" id="GO:0016887">
    <property type="term" value="F:ATP hydrolysis activity"/>
    <property type="evidence" value="ECO:0007669"/>
    <property type="project" value="InterPro"/>
</dbReference>
<dbReference type="PANTHER" id="PTHR43394">
    <property type="entry name" value="ATP-DEPENDENT PERMEASE MDL1, MITOCHONDRIAL"/>
    <property type="match status" value="1"/>
</dbReference>
<evidence type="ECO:0000256" key="5">
    <source>
        <dbReference type="ARBA" id="ARBA00022840"/>
    </source>
</evidence>
<feature type="transmembrane region" description="Helical" evidence="8">
    <location>
        <begin position="272"/>
        <end position="301"/>
    </location>
</feature>
<evidence type="ECO:0000256" key="1">
    <source>
        <dbReference type="ARBA" id="ARBA00004651"/>
    </source>
</evidence>
<dbReference type="InterPro" id="IPR003439">
    <property type="entry name" value="ABC_transporter-like_ATP-bd"/>
</dbReference>
<accession>A0A0V8QBW6</accession>
<dbReference type="Gene3D" id="3.40.50.300">
    <property type="entry name" value="P-loop containing nucleotide triphosphate hydrolases"/>
    <property type="match status" value="1"/>
</dbReference>
<evidence type="ECO:0000313" key="12">
    <source>
        <dbReference type="Proteomes" id="UP000054874"/>
    </source>
</evidence>
<feature type="domain" description="ABC transporter" evidence="9">
    <location>
        <begin position="355"/>
        <end position="589"/>
    </location>
</feature>
<keyword evidence="4" id="KW-0547">Nucleotide-binding</keyword>
<dbReference type="FunFam" id="3.40.50.300:FF:000287">
    <property type="entry name" value="Multidrug ABC transporter ATP-binding protein"/>
    <property type="match status" value="1"/>
</dbReference>